<dbReference type="AlphaFoldDB" id="A0A6G0Y4H0"/>
<keyword evidence="3" id="KW-1185">Reference proteome</keyword>
<organism evidence="2 3">
    <name type="scientific">Aphis craccivora</name>
    <name type="common">Cowpea aphid</name>
    <dbReference type="NCBI Taxonomy" id="307492"/>
    <lineage>
        <taxon>Eukaryota</taxon>
        <taxon>Metazoa</taxon>
        <taxon>Ecdysozoa</taxon>
        <taxon>Arthropoda</taxon>
        <taxon>Hexapoda</taxon>
        <taxon>Insecta</taxon>
        <taxon>Pterygota</taxon>
        <taxon>Neoptera</taxon>
        <taxon>Paraneoptera</taxon>
        <taxon>Hemiptera</taxon>
        <taxon>Sternorrhyncha</taxon>
        <taxon>Aphidomorpha</taxon>
        <taxon>Aphidoidea</taxon>
        <taxon>Aphididae</taxon>
        <taxon>Aphidini</taxon>
        <taxon>Aphis</taxon>
        <taxon>Aphis</taxon>
    </lineage>
</organism>
<reference evidence="2 3" key="1">
    <citation type="submission" date="2019-08" db="EMBL/GenBank/DDBJ databases">
        <title>Whole genome of Aphis craccivora.</title>
        <authorList>
            <person name="Voronova N.V."/>
            <person name="Shulinski R.S."/>
            <person name="Bandarenka Y.V."/>
            <person name="Zhorov D.G."/>
            <person name="Warner D."/>
        </authorList>
    </citation>
    <scope>NUCLEOTIDE SEQUENCE [LARGE SCALE GENOMIC DNA]</scope>
    <source>
        <strain evidence="2">180601</strain>
        <tissue evidence="2">Whole Body</tissue>
    </source>
</reference>
<evidence type="ECO:0000313" key="2">
    <source>
        <dbReference type="EMBL" id="KAF0748807.1"/>
    </source>
</evidence>
<proteinExistence type="predicted"/>
<dbReference type="EMBL" id="VUJU01006338">
    <property type="protein sequence ID" value="KAF0748807.1"/>
    <property type="molecule type" value="Genomic_DNA"/>
</dbReference>
<keyword evidence="1" id="KW-0175">Coiled coil</keyword>
<dbReference type="OrthoDB" id="6609678at2759"/>
<dbReference type="Proteomes" id="UP000478052">
    <property type="component" value="Unassembled WGS sequence"/>
</dbReference>
<protein>
    <submittedName>
        <fullName evidence="2">E3 ubiquitin-protein ligase TRAIP-like</fullName>
    </submittedName>
</protein>
<evidence type="ECO:0000313" key="3">
    <source>
        <dbReference type="Proteomes" id="UP000478052"/>
    </source>
</evidence>
<name>A0A6G0Y4H0_APHCR</name>
<sequence length="146" mass="16935">MALKKKLQEMVTVIKDIKEENNFLKEQNNKLKYEVTILDKHLNVLEQKAIENFVEIDGVPEVNNEDSVKTVEFIAESSVGMKKIMAEVQTYQSEKSMMDSVRKLKLAGKSVNTNWSDDKIYMNDSLTQFNRNLFFKAKIFARDVGY</sequence>
<accession>A0A6G0Y4H0</accession>
<comment type="caution">
    <text evidence="2">The sequence shown here is derived from an EMBL/GenBank/DDBJ whole genome shotgun (WGS) entry which is preliminary data.</text>
</comment>
<gene>
    <name evidence="2" type="ORF">FWK35_00017447</name>
</gene>
<evidence type="ECO:0000256" key="1">
    <source>
        <dbReference type="SAM" id="Coils"/>
    </source>
</evidence>
<feature type="coiled-coil region" evidence="1">
    <location>
        <begin position="7"/>
        <end position="34"/>
    </location>
</feature>